<keyword evidence="11" id="KW-1185">Reference proteome</keyword>
<proteinExistence type="inferred from homology"/>
<evidence type="ECO:0000256" key="4">
    <source>
        <dbReference type="ARBA" id="ARBA00022688"/>
    </source>
</evidence>
<evidence type="ECO:0000256" key="8">
    <source>
        <dbReference type="RuleBase" id="RU366063"/>
    </source>
</evidence>
<dbReference type="GO" id="GO:0006744">
    <property type="term" value="P:ubiquinone biosynthetic process"/>
    <property type="evidence" value="ECO:0007669"/>
    <property type="project" value="UniProtKB-UniRule"/>
</dbReference>
<evidence type="ECO:0000256" key="6">
    <source>
        <dbReference type="ARBA" id="ARBA00023121"/>
    </source>
</evidence>
<dbReference type="GO" id="GO:0008289">
    <property type="term" value="F:lipid binding"/>
    <property type="evidence" value="ECO:0007669"/>
    <property type="project" value="UniProtKB-UniRule"/>
</dbReference>
<dbReference type="GO" id="GO:0005743">
    <property type="term" value="C:mitochondrial inner membrane"/>
    <property type="evidence" value="ECO:0007669"/>
    <property type="project" value="TreeGrafter"/>
</dbReference>
<organism evidence="10 11">
    <name type="scientific">Penicillium frequentans</name>
    <dbReference type="NCBI Taxonomy" id="3151616"/>
    <lineage>
        <taxon>Eukaryota</taxon>
        <taxon>Fungi</taxon>
        <taxon>Dikarya</taxon>
        <taxon>Ascomycota</taxon>
        <taxon>Pezizomycotina</taxon>
        <taxon>Eurotiomycetes</taxon>
        <taxon>Eurotiomycetidae</taxon>
        <taxon>Eurotiales</taxon>
        <taxon>Aspergillaceae</taxon>
        <taxon>Penicillium</taxon>
    </lineage>
</organism>
<evidence type="ECO:0000256" key="1">
    <source>
        <dbReference type="ARBA" id="ARBA00004173"/>
    </source>
</evidence>
<evidence type="ECO:0000256" key="2">
    <source>
        <dbReference type="ARBA" id="ARBA00004749"/>
    </source>
</evidence>
<accession>A0AAD6CPI6</accession>
<evidence type="ECO:0000256" key="7">
    <source>
        <dbReference type="ARBA" id="ARBA00023128"/>
    </source>
</evidence>
<feature type="domain" description="COQ9 C-terminal" evidence="9">
    <location>
        <begin position="187"/>
        <end position="252"/>
    </location>
</feature>
<keyword evidence="7 8" id="KW-0496">Mitochondrion</keyword>
<evidence type="ECO:0000259" key="9">
    <source>
        <dbReference type="Pfam" id="PF08511"/>
    </source>
</evidence>
<sequence>MASIARICPRRALTSSLKPTQSLRLLTTASIRTSRPTTTPLSHHSQSLSKYQSYQTRRPYHSTLHPALPVHEYTNSQIAILEASLAHTPVHGFTNTSVLLGARDAGFLDVSIQLLPNGEYDLILFWLASRRGLLRAAVESGEIQFPAGQDVQSKIKTLIMKRMKMNEEIRGQWSDALAQMSLLGNIPLALTELHALSNDILTLAGDTSVDASWYTRRAAVAAIYASAEVVMTRDPTPDMSETESFVERRFEDKDILAKKVEVVGQCVSFFGNTVVGVARSYGLKI</sequence>
<evidence type="ECO:0000313" key="11">
    <source>
        <dbReference type="Proteomes" id="UP001220324"/>
    </source>
</evidence>
<dbReference type="NCBIfam" id="TIGR02396">
    <property type="entry name" value="diverge_rpsU"/>
    <property type="match status" value="1"/>
</dbReference>
<comment type="pathway">
    <text evidence="2 8">Cofactor biosynthesis; ubiquinone biosynthesis.</text>
</comment>
<dbReference type="PANTHER" id="PTHR21427:SF19">
    <property type="entry name" value="UBIQUINONE BIOSYNTHESIS PROTEIN COQ9, MITOCHONDRIAL"/>
    <property type="match status" value="1"/>
</dbReference>
<comment type="function">
    <text evidence="8">Membrane-associated protein that warps the membrane surface to access and bind aromatic isoprenes with high specificity, including ubiquinone (CoQ) isoprene intermediates and presents them directly to Coq7, therefore facilitating the Coq7-mediated hydroxylase step. Participates in the biosynthesis of coenzyme Q, also named ubiquinone, an essential lipid-soluble electron transporter for aerobic cellular respiration.</text>
</comment>
<dbReference type="Proteomes" id="UP001220324">
    <property type="component" value="Unassembled WGS sequence"/>
</dbReference>
<keyword evidence="4 8" id="KW-0831">Ubiquinone biosynthesis</keyword>
<keyword evidence="6 8" id="KW-0446">Lipid-binding</keyword>
<comment type="caution">
    <text evidence="10">The sequence shown here is derived from an EMBL/GenBank/DDBJ whole genome shotgun (WGS) entry which is preliminary data.</text>
</comment>
<gene>
    <name evidence="10" type="ORF">N7494_009182</name>
</gene>
<comment type="similarity">
    <text evidence="3 8">Belongs to the COQ9 family.</text>
</comment>
<dbReference type="Pfam" id="PF08511">
    <property type="entry name" value="COQ9"/>
    <property type="match status" value="1"/>
</dbReference>
<name>A0AAD6CPI6_9EURO</name>
<dbReference type="Gene3D" id="1.10.357.10">
    <property type="entry name" value="Tetracycline Repressor, domain 2"/>
    <property type="match status" value="1"/>
</dbReference>
<dbReference type="EMBL" id="JAQIZZ010000007">
    <property type="protein sequence ID" value="KAJ5532630.1"/>
    <property type="molecule type" value="Genomic_DNA"/>
</dbReference>
<dbReference type="InterPro" id="IPR012762">
    <property type="entry name" value="Ubiq_biosynth_COQ9"/>
</dbReference>
<dbReference type="AlphaFoldDB" id="A0AAD6CPI6"/>
<evidence type="ECO:0000256" key="3">
    <source>
        <dbReference type="ARBA" id="ARBA00010766"/>
    </source>
</evidence>
<keyword evidence="5" id="KW-0809">Transit peptide</keyword>
<comment type="subcellular location">
    <subcellularLocation>
        <location evidence="1 8">Mitochondrion</location>
    </subcellularLocation>
</comment>
<dbReference type="PANTHER" id="PTHR21427">
    <property type="entry name" value="UBIQUINONE BIOSYNTHESIS PROTEIN COQ9, MITOCHONDRIAL"/>
    <property type="match status" value="1"/>
</dbReference>
<evidence type="ECO:0000313" key="10">
    <source>
        <dbReference type="EMBL" id="KAJ5532630.1"/>
    </source>
</evidence>
<dbReference type="InterPro" id="IPR013718">
    <property type="entry name" value="COQ9_C"/>
</dbReference>
<evidence type="ECO:0000256" key="5">
    <source>
        <dbReference type="ARBA" id="ARBA00022946"/>
    </source>
</evidence>
<reference evidence="10 11" key="1">
    <citation type="journal article" date="2023" name="IMA Fungus">
        <title>Comparative genomic study of the Penicillium genus elucidates a diverse pangenome and 15 lateral gene transfer events.</title>
        <authorList>
            <person name="Petersen C."/>
            <person name="Sorensen T."/>
            <person name="Nielsen M.R."/>
            <person name="Sondergaard T.E."/>
            <person name="Sorensen J.L."/>
            <person name="Fitzpatrick D.A."/>
            <person name="Frisvad J.C."/>
            <person name="Nielsen K.L."/>
        </authorList>
    </citation>
    <scope>NUCLEOTIDE SEQUENCE [LARGE SCALE GENOMIC DNA]</scope>
    <source>
        <strain evidence="10 11">IBT 35679</strain>
    </source>
</reference>
<protein>
    <recommendedName>
        <fullName evidence="8">Ubiquinone biosynthesis protein</fullName>
    </recommendedName>
</protein>